<organism evidence="1 2">
    <name type="scientific">Mycolicibacterium hodleri</name>
    <dbReference type="NCBI Taxonomy" id="49897"/>
    <lineage>
        <taxon>Bacteria</taxon>
        <taxon>Bacillati</taxon>
        <taxon>Actinomycetota</taxon>
        <taxon>Actinomycetes</taxon>
        <taxon>Mycobacteriales</taxon>
        <taxon>Mycobacteriaceae</taxon>
        <taxon>Mycolicibacterium</taxon>
    </lineage>
</organism>
<proteinExistence type="predicted"/>
<comment type="caution">
    <text evidence="1">The sequence shown here is derived from an EMBL/GenBank/DDBJ whole genome shotgun (WGS) entry which is preliminary data.</text>
</comment>
<evidence type="ECO:0000313" key="2">
    <source>
        <dbReference type="Proteomes" id="UP000315759"/>
    </source>
</evidence>
<dbReference type="Proteomes" id="UP000315759">
    <property type="component" value="Unassembled WGS sequence"/>
</dbReference>
<evidence type="ECO:0000313" key="1">
    <source>
        <dbReference type="EMBL" id="TQR87523.1"/>
    </source>
</evidence>
<dbReference type="Gene3D" id="3.30.70.1060">
    <property type="entry name" value="Dimeric alpha+beta barrel"/>
    <property type="match status" value="1"/>
</dbReference>
<name>A0A544W5J7_9MYCO</name>
<dbReference type="EMBL" id="VIFX01000006">
    <property type="protein sequence ID" value="TQR87523.1"/>
    <property type="molecule type" value="Genomic_DNA"/>
</dbReference>
<gene>
    <name evidence="1" type="ORF">D8S82_07060</name>
</gene>
<keyword evidence="2" id="KW-1185">Reference proteome</keyword>
<sequence>MRFLAHADTMPGADLASYEVAETARIGALIDEGVVEQCYVTADHSGAYIVFNAGDVGDATALMGTLPMAQAGLLTFTFVELAE</sequence>
<evidence type="ECO:0008006" key="3">
    <source>
        <dbReference type="Google" id="ProtNLM"/>
    </source>
</evidence>
<protein>
    <recommendedName>
        <fullName evidence="3">Muconolactone isomerase domain-containing protein</fullName>
    </recommendedName>
</protein>
<reference evidence="1 2" key="1">
    <citation type="submission" date="2018-10" db="EMBL/GenBank/DDBJ databases">
        <title>Draft genome of Mycobacterium hodleri strain B.</title>
        <authorList>
            <person name="Amande T.J."/>
            <person name="Mcgenity T.J."/>
        </authorList>
    </citation>
    <scope>NUCLEOTIDE SEQUENCE [LARGE SCALE GENOMIC DNA]</scope>
    <source>
        <strain evidence="1 2">B</strain>
    </source>
</reference>
<dbReference type="AlphaFoldDB" id="A0A544W5J7"/>
<dbReference type="RefSeq" id="WP_142551380.1">
    <property type="nucleotide sequence ID" value="NZ_VIFX01000006.1"/>
</dbReference>
<accession>A0A544W5J7</accession>